<evidence type="ECO:0000256" key="3">
    <source>
        <dbReference type="SAM" id="MobiDB-lite"/>
    </source>
</evidence>
<proteinExistence type="predicted"/>
<dbReference type="RefSeq" id="XP_014668640.1">
    <property type="nucleotide sequence ID" value="XM_014813154.1"/>
</dbReference>
<keyword evidence="1 2" id="KW-0879">Wnt signaling pathway</keyword>
<dbReference type="Gene3D" id="2.40.240.130">
    <property type="match status" value="1"/>
</dbReference>
<dbReference type="Pfam" id="PF00778">
    <property type="entry name" value="DIX"/>
    <property type="match status" value="1"/>
</dbReference>
<dbReference type="SMART" id="SM00021">
    <property type="entry name" value="DAX"/>
    <property type="match status" value="1"/>
</dbReference>
<dbReference type="PROSITE" id="PS50841">
    <property type="entry name" value="DIX"/>
    <property type="match status" value="1"/>
</dbReference>
<evidence type="ECO:0000313" key="6">
    <source>
        <dbReference type="RefSeq" id="XP_014668640.1"/>
    </source>
</evidence>
<feature type="domain" description="DIX" evidence="4">
    <location>
        <begin position="231"/>
        <end position="313"/>
    </location>
</feature>
<reference evidence="6" key="1">
    <citation type="submission" date="2025-08" db="UniProtKB">
        <authorList>
            <consortium name="RefSeq"/>
        </authorList>
    </citation>
    <scope>IDENTIFICATION</scope>
</reference>
<dbReference type="InterPro" id="IPR001158">
    <property type="entry name" value="DIX"/>
</dbReference>
<accession>A0ABM1E8W9</accession>
<sequence>MQCSMSEYGPPPPPLASLSSSSSKQPDAAFRTRSEPGGGGGGAPQRASRESGKRGGAGKRSTGSASVVFDSGVSMVGDDAMAPVPNLDIPANERVFNWMIESDKYGVAAGVLGDTESLEPPLPTRDAAVKLKRSHMKPSTTPASPSPHRTMTRGLTMGPWLKTEGVPQPMHPVPLESPGIAGAPLSADGTVEEAKKRLEDETKAKIKSSKKKKTAAAGGSTSSSTSSQSAGDFTVIGYYFCGDPVPYRTKLAGKRVTLKQFKGLITKKGTYKYFFKKASDEFGTGVVNEEITDDNDILPLWEGKIFAKVESIE</sequence>
<feature type="compositionally biased region" description="Basic residues" evidence="3">
    <location>
        <begin position="205"/>
        <end position="214"/>
    </location>
</feature>
<dbReference type="InterPro" id="IPR043581">
    <property type="entry name" value="Axin-like"/>
</dbReference>
<feature type="region of interest" description="Disordered" evidence="3">
    <location>
        <begin position="131"/>
        <end position="151"/>
    </location>
</feature>
<keyword evidence="5" id="KW-1185">Reference proteome</keyword>
<evidence type="ECO:0000256" key="1">
    <source>
        <dbReference type="ARBA" id="ARBA00022687"/>
    </source>
</evidence>
<feature type="region of interest" description="Disordered" evidence="3">
    <location>
        <begin position="177"/>
        <end position="229"/>
    </location>
</feature>
<evidence type="ECO:0000256" key="2">
    <source>
        <dbReference type="PROSITE-ProRule" id="PRU00069"/>
    </source>
</evidence>
<evidence type="ECO:0000313" key="5">
    <source>
        <dbReference type="Proteomes" id="UP000695022"/>
    </source>
</evidence>
<dbReference type="InterPro" id="IPR038207">
    <property type="entry name" value="DIX_dom_sf"/>
</dbReference>
<feature type="region of interest" description="Disordered" evidence="3">
    <location>
        <begin position="1"/>
        <end position="64"/>
    </location>
</feature>
<dbReference type="GeneID" id="106809913"/>
<protein>
    <submittedName>
        <fullName evidence="6">Axin-1-like</fullName>
    </submittedName>
</protein>
<dbReference type="SUPFAM" id="SSF54236">
    <property type="entry name" value="Ubiquitin-like"/>
    <property type="match status" value="1"/>
</dbReference>
<gene>
    <name evidence="6" type="primary">LOC106809913</name>
</gene>
<dbReference type="PANTHER" id="PTHR46102">
    <property type="entry name" value="AXIN"/>
    <property type="match status" value="1"/>
</dbReference>
<dbReference type="Proteomes" id="UP000695022">
    <property type="component" value="Unplaced"/>
</dbReference>
<dbReference type="InterPro" id="IPR029071">
    <property type="entry name" value="Ubiquitin-like_domsf"/>
</dbReference>
<organism evidence="5 6">
    <name type="scientific">Priapulus caudatus</name>
    <name type="common">Priapulid worm</name>
    <dbReference type="NCBI Taxonomy" id="37621"/>
    <lineage>
        <taxon>Eukaryota</taxon>
        <taxon>Metazoa</taxon>
        <taxon>Ecdysozoa</taxon>
        <taxon>Scalidophora</taxon>
        <taxon>Priapulida</taxon>
        <taxon>Priapulimorpha</taxon>
        <taxon>Priapulimorphida</taxon>
        <taxon>Priapulidae</taxon>
        <taxon>Priapulus</taxon>
    </lineage>
</organism>
<evidence type="ECO:0000259" key="4">
    <source>
        <dbReference type="PROSITE" id="PS50841"/>
    </source>
</evidence>
<name>A0ABM1E8W9_PRICU</name>
<feature type="compositionally biased region" description="Basic and acidic residues" evidence="3">
    <location>
        <begin position="192"/>
        <end position="204"/>
    </location>
</feature>
<feature type="compositionally biased region" description="Polar residues" evidence="3">
    <location>
        <begin position="137"/>
        <end position="149"/>
    </location>
</feature>
<feature type="compositionally biased region" description="Low complexity" evidence="3">
    <location>
        <begin position="215"/>
        <end position="229"/>
    </location>
</feature>
<dbReference type="PANTHER" id="PTHR46102:SF2">
    <property type="entry name" value="AXIN"/>
    <property type="match status" value="1"/>
</dbReference>